<keyword evidence="2" id="KW-1015">Disulfide bond</keyword>
<dbReference type="Pfam" id="PF20419">
    <property type="entry name" value="DUF6701"/>
    <property type="match status" value="1"/>
</dbReference>
<dbReference type="InterPro" id="IPR013320">
    <property type="entry name" value="ConA-like_dom_sf"/>
</dbReference>
<gene>
    <name evidence="6" type="ORF">AQPW35_12960</name>
</gene>
<evidence type="ECO:0000256" key="2">
    <source>
        <dbReference type="ARBA" id="ARBA00023157"/>
    </source>
</evidence>
<keyword evidence="7" id="KW-1185">Reference proteome</keyword>
<accession>A0A480AR93</accession>
<keyword evidence="1 4" id="KW-0732">Signal</keyword>
<protein>
    <recommendedName>
        <fullName evidence="5">LamG-like jellyroll fold domain-containing protein</fullName>
    </recommendedName>
</protein>
<evidence type="ECO:0000256" key="1">
    <source>
        <dbReference type="ARBA" id="ARBA00022729"/>
    </source>
</evidence>
<feature type="region of interest" description="Disordered" evidence="3">
    <location>
        <begin position="496"/>
        <end position="533"/>
    </location>
</feature>
<reference evidence="7" key="1">
    <citation type="submission" date="2019-03" db="EMBL/GenBank/DDBJ databases">
        <title>Aquabacterium pictum sp.nov., the first bacteriochlorophyll a-containing freshwater bacterium in the genus Aquabacterium of the class Betaproteobacteria.</title>
        <authorList>
            <person name="Hirose S."/>
            <person name="Tank M."/>
            <person name="Hara E."/>
            <person name="Tamaki H."/>
            <person name="Takaichi S."/>
            <person name="Haruta S."/>
            <person name="Hanada S."/>
        </authorList>
    </citation>
    <scope>NUCLEOTIDE SEQUENCE [LARGE SCALE GENOMIC DNA]</scope>
    <source>
        <strain evidence="7">W35</strain>
    </source>
</reference>
<dbReference type="Proteomes" id="UP000301751">
    <property type="component" value="Unassembled WGS sequence"/>
</dbReference>
<evidence type="ECO:0000313" key="7">
    <source>
        <dbReference type="Proteomes" id="UP000301751"/>
    </source>
</evidence>
<dbReference type="RefSeq" id="WP_162520707.1">
    <property type="nucleotide sequence ID" value="NZ_BJCL01000002.1"/>
</dbReference>
<feature type="domain" description="LamG-like jellyroll fold" evidence="5">
    <location>
        <begin position="557"/>
        <end position="685"/>
    </location>
</feature>
<dbReference type="SMART" id="SM00560">
    <property type="entry name" value="LamGL"/>
    <property type="match status" value="2"/>
</dbReference>
<organism evidence="6 7">
    <name type="scientific">Pseudaquabacterium pictum</name>
    <dbReference type="NCBI Taxonomy" id="2315236"/>
    <lineage>
        <taxon>Bacteria</taxon>
        <taxon>Pseudomonadati</taxon>
        <taxon>Pseudomonadota</taxon>
        <taxon>Betaproteobacteria</taxon>
        <taxon>Burkholderiales</taxon>
        <taxon>Sphaerotilaceae</taxon>
        <taxon>Pseudaquabacterium</taxon>
    </lineage>
</organism>
<feature type="domain" description="LamG-like jellyroll fold" evidence="5">
    <location>
        <begin position="310"/>
        <end position="457"/>
    </location>
</feature>
<comment type="caution">
    <text evidence="6">The sequence shown here is derived from an EMBL/GenBank/DDBJ whole genome shotgun (WGS) entry which is preliminary data.</text>
</comment>
<dbReference type="Gene3D" id="2.60.120.200">
    <property type="match status" value="2"/>
</dbReference>
<evidence type="ECO:0000313" key="6">
    <source>
        <dbReference type="EMBL" id="GCL62215.1"/>
    </source>
</evidence>
<dbReference type="Pfam" id="PF13385">
    <property type="entry name" value="Laminin_G_3"/>
    <property type="match status" value="2"/>
</dbReference>
<sequence length="1346" mass="136368">MVWRWIWLLLVLLQGPAALAASYIPTASANTASAYPWIDIATTGTALNLGDDAVSGSIPIGFSFALGNRSYTTLRVDSNGTLQFASATSVFTNTTLPLDGTSGKPNIDAVLLPLWDDLLPGSGQVRYRTQGTAPARVFIVSWINVPYYGGGNAQRATFQVQLHEQGQIVYRYGAVDGSGGAHSPAGSMSNPRGAVVGLEVSNSDFVQYARQTAAVPSGTTILWSRDPGAPVLEYLFNEASWNGSSGEVRDTSGSGLHGTAASLSATKPTTASATPALGGATGTCGYGVFNRSNKDHVAVPADAPNHGAGGSFTISAWIRATDASLPAQRIVVDDQNNNGGYGLSLGDGGAGTLRFLSRGTPSQVVLDSPSVIASNTWYFVAASVDTATRTKRLLVYNSAGSQLAAVSATYTEASFGSDAGDMSVGGENNAATEASNAFGFGGNIDEVRIFGAALSTTQLDAVRLLTTNCTPATLVAEYRFEESAWNGTAGELKDSGLASGGPYNGRAQGSGLPSPATTSPARTGNPGTCGYATLPGPTSGGGSFVVNSLPVVTTAGAQTTIGFWMYWNGIDSNVAVGWNRYLVGMASNLIGFNTDNGDLYGTSASGLANGWHHVVAVFTNGGVTANRLYINGSLRSLSQVAGTPVNANAVVTSNLTIGGYGNNTNYRFTGRIDEVVVYNGALSAGEVTSLYQRTRPCFTAPDHLEIRLESGTGLTCAPATLTVVACKDASCSALYDGGLTGSLTATGAGMSVAWPDGQSFRIPAGSGSTTLRMQLTTAGSVVVGANGLAPAPTRTTTCNFGSPQCTFSAAAAALRFDVPDHRAESAQPFSVSAVGSSGGSCNAAFASSTRTLRLRCSYVNPGTGTLPVRVGGTALNSGNNSALACDGTGRDVSLAFDASGVANATLLYADAGQVQLNATYTGSLATADIGLTMTGSDRFITAPASFGFSGITAGPIRAGNAFAANVTARNSTGSTTPNFGRETPPQEVLLGFSRFQPTGSGASDGSFSGNLGSFSGGSATASDLAWTEVGSLDLSAALVSGSYLGTGMAVTGSTGSSGAVGRFIPHHFDVALTPACGAFSYAGQPFTATVTARNAFNDTTVNYDGGSTTSPNHAKLVTLANVPALGLGSLSGSSLAASVFRAGVGSGLPAYSFSSKTTAPQSLVLRATDTDSTSSSGHAEPAMPLRSGRLRLANAFGQATAALQLAATTDYWNGSLWQLNSADSCTALAASSVALSNPRGATGAASTATSSAGEVAISSGSGLLTLTAPSPAGSTLSLDIAVNLGSTGTDQSCNSLRPASTGAGLPWLRAQNGSCAATADRDPAARASFGIFAPETRKTVHVRDLY</sequence>
<feature type="chain" id="PRO_5019749345" description="LamG-like jellyroll fold domain-containing protein" evidence="4">
    <location>
        <begin position="21"/>
        <end position="1346"/>
    </location>
</feature>
<dbReference type="SUPFAM" id="SSF49899">
    <property type="entry name" value="Concanavalin A-like lectins/glucanases"/>
    <property type="match status" value="2"/>
</dbReference>
<dbReference type="EMBL" id="BJCL01000002">
    <property type="protein sequence ID" value="GCL62215.1"/>
    <property type="molecule type" value="Genomic_DNA"/>
</dbReference>
<evidence type="ECO:0000256" key="4">
    <source>
        <dbReference type="SAM" id="SignalP"/>
    </source>
</evidence>
<evidence type="ECO:0000256" key="3">
    <source>
        <dbReference type="SAM" id="MobiDB-lite"/>
    </source>
</evidence>
<feature type="signal peptide" evidence="4">
    <location>
        <begin position="1"/>
        <end position="20"/>
    </location>
</feature>
<name>A0A480AR93_9BURK</name>
<dbReference type="InterPro" id="IPR046524">
    <property type="entry name" value="DUF6701"/>
</dbReference>
<evidence type="ECO:0000259" key="5">
    <source>
        <dbReference type="SMART" id="SM00560"/>
    </source>
</evidence>
<dbReference type="InterPro" id="IPR006558">
    <property type="entry name" value="LamG-like"/>
</dbReference>
<proteinExistence type="predicted"/>
<feature type="compositionally biased region" description="Polar residues" evidence="3">
    <location>
        <begin position="515"/>
        <end position="526"/>
    </location>
</feature>